<comment type="caution">
    <text evidence="2">The sequence shown here is derived from an EMBL/GenBank/DDBJ whole genome shotgun (WGS) entry which is preliminary data.</text>
</comment>
<dbReference type="Gene3D" id="1.10.1740.10">
    <property type="match status" value="1"/>
</dbReference>
<dbReference type="InterPro" id="IPR013325">
    <property type="entry name" value="RNA_pol_sigma_r2"/>
</dbReference>
<dbReference type="AlphaFoldDB" id="A0A9X3S812"/>
<dbReference type="SUPFAM" id="SSF88946">
    <property type="entry name" value="Sigma2 domain of RNA polymerase sigma factors"/>
    <property type="match status" value="1"/>
</dbReference>
<feature type="domain" description="RNA polymerase sigma-70 region 2" evidence="1">
    <location>
        <begin position="46"/>
        <end position="103"/>
    </location>
</feature>
<dbReference type="InterPro" id="IPR007627">
    <property type="entry name" value="RNA_pol_sigma70_r2"/>
</dbReference>
<organism evidence="2 3">
    <name type="scientific">Solirubrobacter ginsenosidimutans</name>
    <dbReference type="NCBI Taxonomy" id="490573"/>
    <lineage>
        <taxon>Bacteria</taxon>
        <taxon>Bacillati</taxon>
        <taxon>Actinomycetota</taxon>
        <taxon>Thermoleophilia</taxon>
        <taxon>Solirubrobacterales</taxon>
        <taxon>Solirubrobacteraceae</taxon>
        <taxon>Solirubrobacter</taxon>
    </lineage>
</organism>
<proteinExistence type="predicted"/>
<dbReference type="Pfam" id="PF04542">
    <property type="entry name" value="Sigma70_r2"/>
    <property type="match status" value="1"/>
</dbReference>
<gene>
    <name evidence="2" type="ORF">OM076_40230</name>
</gene>
<reference evidence="2" key="1">
    <citation type="submission" date="2022-10" db="EMBL/GenBank/DDBJ databases">
        <title>The WGS of Solirubrobacter ginsenosidimutans DSM 21036.</title>
        <authorList>
            <person name="Jiang Z."/>
        </authorList>
    </citation>
    <scope>NUCLEOTIDE SEQUENCE</scope>
    <source>
        <strain evidence="2">DSM 21036</strain>
    </source>
</reference>
<dbReference type="RefSeq" id="WP_270045819.1">
    <property type="nucleotide sequence ID" value="NZ_JAPDOD010000069.1"/>
</dbReference>
<protein>
    <submittedName>
        <fullName evidence="2">Sigma-70 family RNA polymerase sigma factor</fullName>
    </submittedName>
</protein>
<keyword evidence="3" id="KW-1185">Reference proteome</keyword>
<evidence type="ECO:0000313" key="3">
    <source>
        <dbReference type="Proteomes" id="UP001149140"/>
    </source>
</evidence>
<dbReference type="EMBL" id="JAPDOD010000069">
    <property type="protein sequence ID" value="MDA0166561.1"/>
    <property type="molecule type" value="Genomic_DNA"/>
</dbReference>
<dbReference type="GO" id="GO:0006352">
    <property type="term" value="P:DNA-templated transcription initiation"/>
    <property type="evidence" value="ECO:0007669"/>
    <property type="project" value="InterPro"/>
</dbReference>
<dbReference type="GO" id="GO:0003700">
    <property type="term" value="F:DNA-binding transcription factor activity"/>
    <property type="evidence" value="ECO:0007669"/>
    <property type="project" value="InterPro"/>
</dbReference>
<evidence type="ECO:0000313" key="2">
    <source>
        <dbReference type="EMBL" id="MDA0166561.1"/>
    </source>
</evidence>
<accession>A0A9X3S812</accession>
<dbReference type="Proteomes" id="UP001149140">
    <property type="component" value="Unassembled WGS sequence"/>
</dbReference>
<sequence>MFRPLPEAELVRLDDAALIAYVRSARAARHESERLALAVLVYGHWHNVARRVALKVPAAAVEDVTSEVLVSALGAAFDGSSQGEFHVWLRTITARRIADFHRRPRPATVPLDDLSVPAPDDGAVVVEDAVSRVLGRLSDAHRRVVEQAVFEGRPAGEIDGMEAANVHQIASRFRRALREELAVR</sequence>
<name>A0A9X3S812_9ACTN</name>
<evidence type="ECO:0000259" key="1">
    <source>
        <dbReference type="Pfam" id="PF04542"/>
    </source>
</evidence>